<dbReference type="InterPro" id="IPR036179">
    <property type="entry name" value="Ig-like_dom_sf"/>
</dbReference>
<dbReference type="STRING" id="407821.A0A087UJS5"/>
<evidence type="ECO:0000259" key="3">
    <source>
        <dbReference type="PROSITE" id="PS50835"/>
    </source>
</evidence>
<dbReference type="SMART" id="SM00409">
    <property type="entry name" value="IG"/>
    <property type="match status" value="1"/>
</dbReference>
<evidence type="ECO:0000313" key="5">
    <source>
        <dbReference type="Proteomes" id="UP000054359"/>
    </source>
</evidence>
<dbReference type="InterPro" id="IPR003599">
    <property type="entry name" value="Ig_sub"/>
</dbReference>
<evidence type="ECO:0000313" key="4">
    <source>
        <dbReference type="EMBL" id="KFM77614.1"/>
    </source>
</evidence>
<protein>
    <submittedName>
        <fullName evidence="4">Down syndrome cell adhesion molecule-like protein 1</fullName>
    </submittedName>
</protein>
<keyword evidence="2" id="KW-0732">Signal</keyword>
<gene>
    <name evidence="4" type="ORF">X975_25958</name>
</gene>
<dbReference type="AlphaFoldDB" id="A0A087UJS5"/>
<dbReference type="EMBL" id="KK120142">
    <property type="protein sequence ID" value="KFM77614.1"/>
    <property type="molecule type" value="Genomic_DNA"/>
</dbReference>
<dbReference type="GO" id="GO:0098632">
    <property type="term" value="F:cell-cell adhesion mediator activity"/>
    <property type="evidence" value="ECO:0007669"/>
    <property type="project" value="TreeGrafter"/>
</dbReference>
<dbReference type="Pfam" id="PF07679">
    <property type="entry name" value="I-set"/>
    <property type="match status" value="1"/>
</dbReference>
<name>A0A087UJS5_STEMI</name>
<evidence type="ECO:0000256" key="1">
    <source>
        <dbReference type="ARBA" id="ARBA00023319"/>
    </source>
</evidence>
<reference evidence="4 5" key="1">
    <citation type="submission" date="2013-11" db="EMBL/GenBank/DDBJ databases">
        <title>Genome sequencing of Stegodyphus mimosarum.</title>
        <authorList>
            <person name="Bechsgaard J."/>
        </authorList>
    </citation>
    <scope>NUCLEOTIDE SEQUENCE [LARGE SCALE GENOMIC DNA]</scope>
</reference>
<dbReference type="PANTHER" id="PTHR10075">
    <property type="entry name" value="BASIGIN RELATED"/>
    <property type="match status" value="1"/>
</dbReference>
<feature type="domain" description="Ig-like" evidence="3">
    <location>
        <begin position="34"/>
        <end position="118"/>
    </location>
</feature>
<organism evidence="4 5">
    <name type="scientific">Stegodyphus mimosarum</name>
    <name type="common">African social velvet spider</name>
    <dbReference type="NCBI Taxonomy" id="407821"/>
    <lineage>
        <taxon>Eukaryota</taxon>
        <taxon>Metazoa</taxon>
        <taxon>Ecdysozoa</taxon>
        <taxon>Arthropoda</taxon>
        <taxon>Chelicerata</taxon>
        <taxon>Arachnida</taxon>
        <taxon>Araneae</taxon>
        <taxon>Araneomorphae</taxon>
        <taxon>Entelegynae</taxon>
        <taxon>Eresoidea</taxon>
        <taxon>Eresidae</taxon>
        <taxon>Stegodyphus</taxon>
    </lineage>
</organism>
<dbReference type="InterPro" id="IPR007110">
    <property type="entry name" value="Ig-like_dom"/>
</dbReference>
<evidence type="ECO:0000256" key="2">
    <source>
        <dbReference type="SAM" id="SignalP"/>
    </source>
</evidence>
<dbReference type="GO" id="GO:0007156">
    <property type="term" value="P:homophilic cell adhesion via plasma membrane adhesion molecules"/>
    <property type="evidence" value="ECO:0007669"/>
    <property type="project" value="TreeGrafter"/>
</dbReference>
<accession>A0A087UJS5</accession>
<dbReference type="GO" id="GO:0030424">
    <property type="term" value="C:axon"/>
    <property type="evidence" value="ECO:0007669"/>
    <property type="project" value="TreeGrafter"/>
</dbReference>
<dbReference type="Proteomes" id="UP000054359">
    <property type="component" value="Unassembled WGS sequence"/>
</dbReference>
<feature type="domain" description="Ig-like" evidence="3">
    <location>
        <begin position="123"/>
        <end position="160"/>
    </location>
</feature>
<dbReference type="GO" id="GO:0070593">
    <property type="term" value="P:dendrite self-avoidance"/>
    <property type="evidence" value="ECO:0007669"/>
    <property type="project" value="TreeGrafter"/>
</dbReference>
<dbReference type="PROSITE" id="PS50835">
    <property type="entry name" value="IG_LIKE"/>
    <property type="match status" value="2"/>
</dbReference>
<dbReference type="CDD" id="cd00096">
    <property type="entry name" value="Ig"/>
    <property type="match status" value="1"/>
</dbReference>
<proteinExistence type="predicted"/>
<feature type="non-terminal residue" evidence="4">
    <location>
        <position position="160"/>
    </location>
</feature>
<sequence length="160" mass="17627">MLNAYSFSKVFIIQMLMVIIWDTVLGDGSLQVQPFFFPPKSIIGKRVSVTCTPAAGEKMEFKWMKNGKALLKGLNIDIRTYSDLTTLVIDPLTEEDTGNYTCLVNARGRTGSYTSALEVLVPPSWSHAPYDVDALSGDSVTMNCKGIGRPDPAVTWSRTQ</sequence>
<dbReference type="GO" id="GO:0005886">
    <property type="term" value="C:plasma membrane"/>
    <property type="evidence" value="ECO:0007669"/>
    <property type="project" value="TreeGrafter"/>
</dbReference>
<feature type="signal peptide" evidence="2">
    <location>
        <begin position="1"/>
        <end position="26"/>
    </location>
</feature>
<dbReference type="OMA" id="SWSHAPY"/>
<dbReference type="InterPro" id="IPR013098">
    <property type="entry name" value="Ig_I-set"/>
</dbReference>
<dbReference type="Gene3D" id="2.60.40.10">
    <property type="entry name" value="Immunoglobulins"/>
    <property type="match status" value="2"/>
</dbReference>
<dbReference type="GO" id="GO:0007411">
    <property type="term" value="P:axon guidance"/>
    <property type="evidence" value="ECO:0007669"/>
    <property type="project" value="TreeGrafter"/>
</dbReference>
<feature type="chain" id="PRO_5001830576" evidence="2">
    <location>
        <begin position="27"/>
        <end position="160"/>
    </location>
</feature>
<dbReference type="SUPFAM" id="SSF48726">
    <property type="entry name" value="Immunoglobulin"/>
    <property type="match status" value="2"/>
</dbReference>
<dbReference type="InterPro" id="IPR013783">
    <property type="entry name" value="Ig-like_fold"/>
</dbReference>
<keyword evidence="5" id="KW-1185">Reference proteome</keyword>
<keyword evidence="1" id="KW-0393">Immunoglobulin domain</keyword>
<dbReference type="PANTHER" id="PTHR10075:SF101">
    <property type="entry name" value="ZWEI IG DOMAIN PROTEIN ZIG-3"/>
    <property type="match status" value="1"/>
</dbReference>
<dbReference type="OrthoDB" id="6429856at2759"/>